<keyword evidence="1" id="KW-1133">Transmembrane helix</keyword>
<feature type="transmembrane region" description="Helical" evidence="1">
    <location>
        <begin position="101"/>
        <end position="124"/>
    </location>
</feature>
<dbReference type="EMBL" id="LHXW01000037">
    <property type="protein sequence ID" value="KXA99558.1"/>
    <property type="molecule type" value="Genomic_DNA"/>
</dbReference>
<proteinExistence type="predicted"/>
<feature type="transmembrane region" description="Helical" evidence="1">
    <location>
        <begin position="67"/>
        <end position="89"/>
    </location>
</feature>
<name>A0A133UZD1_9EURY</name>
<keyword evidence="1" id="KW-0472">Membrane</keyword>
<accession>A0A133UZD1</accession>
<sequence>MFRFLRTKRRFGVDAIFAIILALTYWGFHSGLSAISSDVNTLFLATYLFLGLGVLVLYLVSDMNPEFASIVHVGLFPFFSLIFIFAKWMPDVIPELNGIEMSFSLAMLAYTLLMIVFFTVQLLIHQSEPEPQEVRRMKGVIR</sequence>
<organism evidence="2 3">
    <name type="scientific">candidate division MSBL1 archaeon SCGC-AAA261C02</name>
    <dbReference type="NCBI Taxonomy" id="1698272"/>
    <lineage>
        <taxon>Archaea</taxon>
        <taxon>Methanobacteriati</taxon>
        <taxon>Methanobacteriota</taxon>
        <taxon>candidate division MSBL1</taxon>
    </lineage>
</organism>
<feature type="transmembrane region" description="Helical" evidence="1">
    <location>
        <begin position="41"/>
        <end position="60"/>
    </location>
</feature>
<keyword evidence="3" id="KW-1185">Reference proteome</keyword>
<gene>
    <name evidence="2" type="ORF">AKJ42_02980</name>
</gene>
<evidence type="ECO:0000313" key="2">
    <source>
        <dbReference type="EMBL" id="KXA99558.1"/>
    </source>
</evidence>
<evidence type="ECO:0000256" key="1">
    <source>
        <dbReference type="SAM" id="Phobius"/>
    </source>
</evidence>
<dbReference type="Proteomes" id="UP000070520">
    <property type="component" value="Unassembled WGS sequence"/>
</dbReference>
<comment type="caution">
    <text evidence="2">The sequence shown here is derived from an EMBL/GenBank/DDBJ whole genome shotgun (WGS) entry which is preliminary data.</text>
</comment>
<keyword evidence="1" id="KW-0812">Transmembrane</keyword>
<dbReference type="AlphaFoldDB" id="A0A133UZD1"/>
<reference evidence="2 3" key="1">
    <citation type="journal article" date="2016" name="Sci. Rep.">
        <title>Metabolic traits of an uncultured archaeal lineage -MSBL1- from brine pools of the Red Sea.</title>
        <authorList>
            <person name="Mwirichia R."/>
            <person name="Alam I."/>
            <person name="Rashid M."/>
            <person name="Vinu M."/>
            <person name="Ba-Alawi W."/>
            <person name="Anthony Kamau A."/>
            <person name="Kamanda Ngugi D."/>
            <person name="Goker M."/>
            <person name="Klenk H.P."/>
            <person name="Bajic V."/>
            <person name="Stingl U."/>
        </authorList>
    </citation>
    <scope>NUCLEOTIDE SEQUENCE [LARGE SCALE GENOMIC DNA]</scope>
    <source>
        <strain evidence="2">SCGC-AAA261C02</strain>
    </source>
</reference>
<protein>
    <submittedName>
        <fullName evidence="2">Uncharacterized protein</fullName>
    </submittedName>
</protein>
<feature type="transmembrane region" description="Helical" evidence="1">
    <location>
        <begin position="12"/>
        <end position="29"/>
    </location>
</feature>
<evidence type="ECO:0000313" key="3">
    <source>
        <dbReference type="Proteomes" id="UP000070520"/>
    </source>
</evidence>